<comment type="caution">
    <text evidence="2">The sequence shown here is derived from an EMBL/GenBank/DDBJ whole genome shotgun (WGS) entry which is preliminary data.</text>
</comment>
<evidence type="ECO:0000313" key="3">
    <source>
        <dbReference type="Proteomes" id="UP000094172"/>
    </source>
</evidence>
<dbReference type="EMBL" id="LPWE01000011">
    <property type="protein sequence ID" value="ODR95167.1"/>
    <property type="molecule type" value="Genomic_DNA"/>
</dbReference>
<dbReference type="STRING" id="1774970.AUC70_05475"/>
<gene>
    <name evidence="2" type="ORF">AUC70_05475</name>
</gene>
<dbReference type="Proteomes" id="UP000094172">
    <property type="component" value="Unassembled WGS sequence"/>
</dbReference>
<name>A0A1E3VNR3_9HYPH</name>
<sequence length="223" mass="25404">MNEIENVRVREHYRREIKNRLFELWRPQPRRGKDGRPGRSNGAKSVRREALPPPTAYGFGTIVALALVNHPWLLDQYAEEIASVDVTDKKLAALLAAATRAIHDDHAITREALIAKLRDGSNGELLDRLFLESHHARHAFLKPDMPRDEVEEQFTDMLYRWRALPTLSREIAESAELSPTCPKQSTSASPFCSRKWRASASSRTRTMRPCATRSSVFRTCSRA</sequence>
<keyword evidence="3" id="KW-1185">Reference proteome</keyword>
<evidence type="ECO:0000256" key="1">
    <source>
        <dbReference type="SAM" id="MobiDB-lite"/>
    </source>
</evidence>
<proteinExistence type="predicted"/>
<reference evidence="2 3" key="1">
    <citation type="journal article" date="2016" name="Environ. Microbiol.">
        <title>New Methyloceanibacter diversity from North Sea sediments includes methanotroph containing solely the soluble methane monooxygenase.</title>
        <authorList>
            <person name="Vekeman B."/>
            <person name="Kerckhof F.M."/>
            <person name="Cremers G."/>
            <person name="de Vos P."/>
            <person name="Vandamme P."/>
            <person name="Boon N."/>
            <person name="Op den Camp H.J."/>
            <person name="Heylen K."/>
        </authorList>
    </citation>
    <scope>NUCLEOTIDE SEQUENCE [LARGE SCALE GENOMIC DNA]</scope>
    <source>
        <strain evidence="2 3">R-67176</strain>
    </source>
</reference>
<dbReference type="AlphaFoldDB" id="A0A1E3VNR3"/>
<accession>A0A1E3VNR3</accession>
<evidence type="ECO:0000313" key="2">
    <source>
        <dbReference type="EMBL" id="ODR95167.1"/>
    </source>
</evidence>
<protein>
    <submittedName>
        <fullName evidence="2">Uncharacterized protein</fullName>
    </submittedName>
</protein>
<feature type="region of interest" description="Disordered" evidence="1">
    <location>
        <begin position="28"/>
        <end position="50"/>
    </location>
</feature>
<organism evidence="2 3">
    <name type="scientific">Methyloceanibacter stevinii</name>
    <dbReference type="NCBI Taxonomy" id="1774970"/>
    <lineage>
        <taxon>Bacteria</taxon>
        <taxon>Pseudomonadati</taxon>
        <taxon>Pseudomonadota</taxon>
        <taxon>Alphaproteobacteria</taxon>
        <taxon>Hyphomicrobiales</taxon>
        <taxon>Hyphomicrobiaceae</taxon>
        <taxon>Methyloceanibacter</taxon>
    </lineage>
</organism>
<dbReference type="RefSeq" id="WP_069444463.1">
    <property type="nucleotide sequence ID" value="NZ_LPWE01000011.1"/>
</dbReference>